<name>A0A6A6P4K3_9PEZI</name>
<feature type="transmembrane region" description="Helical" evidence="2">
    <location>
        <begin position="214"/>
        <end position="236"/>
    </location>
</feature>
<sequence length="261" mass="28613">MLNPQITVTDPEYGSGPRSLPGSSAPSPAPRGRSHRGHSAGPSRWNKFLARFRLVLICVSVVASGAILGCNAVILATYNAHKDAGRWMDRASSDERVWWSAWPEEGVDLVPIDAYLGLAAVSVIVMAAFLISSSHTSFRYLSAGVCRTLIVAIVVGVLLVAWVLLSVFLQFEAIGSSGKHSFRTWACSHEDQDLYKMDGFQFTSLCTEANFSRYGGLVNCAVCGLIFFTILLSCGANRRSRSYQRIERSNNAWMPKWGRSN</sequence>
<evidence type="ECO:0000256" key="1">
    <source>
        <dbReference type="SAM" id="MobiDB-lite"/>
    </source>
</evidence>
<feature type="transmembrane region" description="Helical" evidence="2">
    <location>
        <begin position="114"/>
        <end position="132"/>
    </location>
</feature>
<feature type="compositionally biased region" description="Low complexity" evidence="1">
    <location>
        <begin position="14"/>
        <end position="26"/>
    </location>
</feature>
<dbReference type="PANTHER" id="PTHR42069">
    <property type="entry name" value="HYPHAL ANASTAMOSIS-8 PROTEIN"/>
    <property type="match status" value="1"/>
</dbReference>
<feature type="region of interest" description="Disordered" evidence="1">
    <location>
        <begin position="1"/>
        <end position="41"/>
    </location>
</feature>
<dbReference type="PANTHER" id="PTHR42069:SF1">
    <property type="entry name" value="MARVEL DOMAIN-CONTAINING PROTEIN"/>
    <property type="match status" value="1"/>
</dbReference>
<keyword evidence="4" id="KW-1185">Reference proteome</keyword>
<proteinExistence type="predicted"/>
<dbReference type="AlphaFoldDB" id="A0A6A6P4K3"/>
<evidence type="ECO:0000313" key="4">
    <source>
        <dbReference type="Proteomes" id="UP000799766"/>
    </source>
</evidence>
<feature type="transmembrane region" description="Helical" evidence="2">
    <location>
        <begin position="54"/>
        <end position="78"/>
    </location>
</feature>
<organism evidence="3 4">
    <name type="scientific">Lineolata rhizophorae</name>
    <dbReference type="NCBI Taxonomy" id="578093"/>
    <lineage>
        <taxon>Eukaryota</taxon>
        <taxon>Fungi</taxon>
        <taxon>Dikarya</taxon>
        <taxon>Ascomycota</taxon>
        <taxon>Pezizomycotina</taxon>
        <taxon>Dothideomycetes</taxon>
        <taxon>Dothideomycetes incertae sedis</taxon>
        <taxon>Lineolatales</taxon>
        <taxon>Lineolataceae</taxon>
        <taxon>Lineolata</taxon>
    </lineage>
</organism>
<gene>
    <name evidence="3" type="ORF">BDY21DRAFT_210506</name>
</gene>
<accession>A0A6A6P4K3</accession>
<keyword evidence="2" id="KW-0812">Transmembrane</keyword>
<dbReference type="Proteomes" id="UP000799766">
    <property type="component" value="Unassembled WGS sequence"/>
</dbReference>
<keyword evidence="2" id="KW-0472">Membrane</keyword>
<protein>
    <submittedName>
        <fullName evidence="3">Uncharacterized protein</fullName>
    </submittedName>
</protein>
<feature type="transmembrane region" description="Helical" evidence="2">
    <location>
        <begin position="144"/>
        <end position="169"/>
    </location>
</feature>
<keyword evidence="2" id="KW-1133">Transmembrane helix</keyword>
<evidence type="ECO:0000313" key="3">
    <source>
        <dbReference type="EMBL" id="KAF2458718.1"/>
    </source>
</evidence>
<reference evidence="3" key="1">
    <citation type="journal article" date="2020" name="Stud. Mycol.">
        <title>101 Dothideomycetes genomes: a test case for predicting lifestyles and emergence of pathogens.</title>
        <authorList>
            <person name="Haridas S."/>
            <person name="Albert R."/>
            <person name="Binder M."/>
            <person name="Bloem J."/>
            <person name="Labutti K."/>
            <person name="Salamov A."/>
            <person name="Andreopoulos B."/>
            <person name="Baker S."/>
            <person name="Barry K."/>
            <person name="Bills G."/>
            <person name="Bluhm B."/>
            <person name="Cannon C."/>
            <person name="Castanera R."/>
            <person name="Culley D."/>
            <person name="Daum C."/>
            <person name="Ezra D."/>
            <person name="Gonzalez J."/>
            <person name="Henrissat B."/>
            <person name="Kuo A."/>
            <person name="Liang C."/>
            <person name="Lipzen A."/>
            <person name="Lutzoni F."/>
            <person name="Magnuson J."/>
            <person name="Mondo S."/>
            <person name="Nolan M."/>
            <person name="Ohm R."/>
            <person name="Pangilinan J."/>
            <person name="Park H.-J."/>
            <person name="Ramirez L."/>
            <person name="Alfaro M."/>
            <person name="Sun H."/>
            <person name="Tritt A."/>
            <person name="Yoshinaga Y."/>
            <person name="Zwiers L.-H."/>
            <person name="Turgeon B."/>
            <person name="Goodwin S."/>
            <person name="Spatafora J."/>
            <person name="Crous P."/>
            <person name="Grigoriev I."/>
        </authorList>
    </citation>
    <scope>NUCLEOTIDE SEQUENCE</scope>
    <source>
        <strain evidence="3">ATCC 16933</strain>
    </source>
</reference>
<dbReference type="EMBL" id="MU001677">
    <property type="protein sequence ID" value="KAF2458718.1"/>
    <property type="molecule type" value="Genomic_DNA"/>
</dbReference>
<evidence type="ECO:0000256" key="2">
    <source>
        <dbReference type="SAM" id="Phobius"/>
    </source>
</evidence>